<dbReference type="EMBL" id="EAAA01000322">
    <property type="status" value="NOT_ANNOTATED_CDS"/>
    <property type="molecule type" value="Genomic_DNA"/>
</dbReference>
<organism evidence="2">
    <name type="scientific">Ciona intestinalis</name>
    <name type="common">Transparent sea squirt</name>
    <name type="synonym">Ascidia intestinalis</name>
    <dbReference type="NCBI Taxonomy" id="7719"/>
    <lineage>
        <taxon>Eukaryota</taxon>
        <taxon>Metazoa</taxon>
        <taxon>Chordata</taxon>
        <taxon>Tunicata</taxon>
        <taxon>Ascidiacea</taxon>
        <taxon>Phlebobranchia</taxon>
        <taxon>Cionidae</taxon>
        <taxon>Ciona</taxon>
    </lineage>
</organism>
<evidence type="ECO:0000259" key="1">
    <source>
        <dbReference type="PROSITE" id="PS00028"/>
    </source>
</evidence>
<reference evidence="4" key="1">
    <citation type="journal article" date="2002" name="Science">
        <title>The draft genome of Ciona intestinalis: insights into chordate and vertebrate origins.</title>
        <authorList>
            <person name="Dehal P."/>
            <person name="Satou Y."/>
            <person name="Campbell R.K."/>
            <person name="Chapman J."/>
            <person name="Degnan B."/>
            <person name="De Tomaso A."/>
            <person name="Davidson B."/>
            <person name="Di Gregorio A."/>
            <person name="Gelpke M."/>
            <person name="Goodstein D.M."/>
            <person name="Harafuji N."/>
            <person name="Hastings K.E."/>
            <person name="Ho I."/>
            <person name="Hotta K."/>
            <person name="Huang W."/>
            <person name="Kawashima T."/>
            <person name="Lemaire P."/>
            <person name="Martinez D."/>
            <person name="Meinertzhagen I.A."/>
            <person name="Necula S."/>
            <person name="Nonaka M."/>
            <person name="Putnam N."/>
            <person name="Rash S."/>
            <person name="Saiga H."/>
            <person name="Satake M."/>
            <person name="Terry A."/>
            <person name="Yamada L."/>
            <person name="Wang H.G."/>
            <person name="Awazu S."/>
            <person name="Azumi K."/>
            <person name="Boore J."/>
            <person name="Branno M."/>
            <person name="Chin-Bow S."/>
            <person name="DeSantis R."/>
            <person name="Doyle S."/>
            <person name="Francino P."/>
            <person name="Keys D.N."/>
            <person name="Haga S."/>
            <person name="Hayashi H."/>
            <person name="Hino K."/>
            <person name="Imai K.S."/>
            <person name="Inaba K."/>
            <person name="Kano S."/>
            <person name="Kobayashi K."/>
            <person name="Kobayashi M."/>
            <person name="Lee B.I."/>
            <person name="Makabe K.W."/>
            <person name="Manohar C."/>
            <person name="Matassi G."/>
            <person name="Medina M."/>
            <person name="Mochizuki Y."/>
            <person name="Mount S."/>
            <person name="Morishita T."/>
            <person name="Miura S."/>
            <person name="Nakayama A."/>
            <person name="Nishizaka S."/>
            <person name="Nomoto H."/>
            <person name="Ohta F."/>
            <person name="Oishi K."/>
            <person name="Rigoutsos I."/>
            <person name="Sano M."/>
            <person name="Sasaki A."/>
            <person name="Sasakura Y."/>
            <person name="Shoguchi E."/>
            <person name="Shin-i T."/>
            <person name="Spagnuolo A."/>
            <person name="Stainier D."/>
            <person name="Suzuki M.M."/>
            <person name="Tassy O."/>
            <person name="Takatori N."/>
            <person name="Tokuoka M."/>
            <person name="Yagi K."/>
            <person name="Yoshizaki F."/>
            <person name="Wada S."/>
            <person name="Zhang C."/>
            <person name="Hyatt P.D."/>
            <person name="Larimer F."/>
            <person name="Detter C."/>
            <person name="Doggett N."/>
            <person name="Glavina T."/>
            <person name="Hawkins T."/>
            <person name="Richardson P."/>
            <person name="Lucas S."/>
            <person name="Kohara Y."/>
            <person name="Levine M."/>
            <person name="Satoh N."/>
            <person name="Rokhsar D.S."/>
        </authorList>
    </citation>
    <scope>NUCLEOTIDE SEQUENCE [LARGE SCALE GENOMIC DNA]</scope>
</reference>
<keyword evidence="4" id="KW-1185">Reference proteome</keyword>
<dbReference type="GeneID" id="100169914"/>
<protein>
    <submittedName>
        <fullName evidence="2 3">Zinc finger protein</fullName>
    </submittedName>
</protein>
<dbReference type="KEGG" id="cin:100169914"/>
<dbReference type="EMBL" id="BR000072">
    <property type="protein sequence ID" value="FAA00103.1"/>
    <property type="molecule type" value="mRNA"/>
</dbReference>
<reference evidence="3" key="3">
    <citation type="journal article" date="2008" name="Genome Biol.">
        <title>Improved genome assembly and evidence-based global gene model set for the chordate Ciona intestinalis: new insight into intron and operon populations.</title>
        <authorList>
            <person name="Satou Y."/>
            <person name="Mineta K."/>
            <person name="Ogasawara M."/>
            <person name="Sasakura Y."/>
            <person name="Shoguchi E."/>
            <person name="Ueno K."/>
            <person name="Yamada L."/>
            <person name="Matsumoto J."/>
            <person name="Wasserscheid J."/>
            <person name="Dewar K."/>
            <person name="Wiley G.B."/>
            <person name="Macmil S.L."/>
            <person name="Roe B.A."/>
            <person name="Zeller R.W."/>
            <person name="Hastings K.E."/>
            <person name="Lemaire P."/>
            <person name="Lindquist E."/>
            <person name="Endo T."/>
            <person name="Hotta K."/>
            <person name="Inaba K."/>
        </authorList>
    </citation>
    <scope>NUCLEOTIDE SEQUENCE [LARGE SCALE GENOMIC DNA]</scope>
    <source>
        <strain evidence="3">wild type</strain>
    </source>
</reference>
<accession>Q1RLG2</accession>
<dbReference type="Proteomes" id="UP000008144">
    <property type="component" value="Chromosome 1"/>
</dbReference>
<name>Q1RLG2_CIOIN</name>
<dbReference type="OrthoDB" id="10643131at2759"/>
<evidence type="ECO:0000313" key="3">
    <source>
        <dbReference type="Ensembl" id="ENSCINP00000023517.2"/>
    </source>
</evidence>
<dbReference type="Ensembl" id="ENSCINT00000023763.2">
    <property type="protein sequence ID" value="ENSCINP00000023517.2"/>
    <property type="gene ID" value="ENSCING00000012653.2"/>
</dbReference>
<feature type="domain" description="C2H2-type" evidence="1">
    <location>
        <begin position="124"/>
        <end position="146"/>
    </location>
</feature>
<dbReference type="PROSITE" id="PS00028">
    <property type="entry name" value="ZINC_FINGER_C2H2_1"/>
    <property type="match status" value="1"/>
</dbReference>
<dbReference type="RefSeq" id="NP_001122367.1">
    <property type="nucleotide sequence ID" value="NM_001128895.1"/>
</dbReference>
<evidence type="ECO:0000313" key="4">
    <source>
        <dbReference type="Proteomes" id="UP000008144"/>
    </source>
</evidence>
<accession>F6URU7</accession>
<evidence type="ECO:0000313" key="2">
    <source>
        <dbReference type="EMBL" id="FAA00103.1"/>
    </source>
</evidence>
<reference evidence="3" key="4">
    <citation type="submission" date="2025-05" db="UniProtKB">
        <authorList>
            <consortium name="Ensembl"/>
        </authorList>
    </citation>
    <scope>IDENTIFICATION</scope>
</reference>
<dbReference type="AlphaFoldDB" id="Q1RLG2"/>
<reference evidence="2" key="2">
    <citation type="journal article" date="2006" name="Dev. Biol.">
        <title>Systematic analysis of embryonic expression profiles of zinc finger genes in Ciona intestinalis.</title>
        <authorList>
            <person name="Miwata K."/>
            <person name="Chiba T."/>
            <person name="Horii R."/>
            <person name="Yamada L."/>
            <person name="Kubo A."/>
            <person name="Miyamura D."/>
            <person name="Satoh N."/>
            <person name="Satou Y."/>
        </authorList>
    </citation>
    <scope>NUCLEOTIDE SEQUENCE</scope>
</reference>
<dbReference type="InterPro" id="IPR013087">
    <property type="entry name" value="Znf_C2H2_type"/>
</dbReference>
<dbReference type="CTD" id="100169914"/>
<gene>
    <name evidence="2" type="primary">Ci-ZF(C2H2)-68</name>
    <name evidence="3" type="synonym">zf(c2h2)-68</name>
</gene>
<proteinExistence type="evidence at transcript level"/>
<accession>A0A1W2VPV3</accession>
<sequence>MSLETERVPAVVKYSRTEPMISVMNLNGKSIMSTNEPSNYMSNMMLPEMVRATRTHPLGPDCIISRNEITDQKSLRSVNYYWYISHEKGCVECVVKMSRGGTNVTTSDPKCVVTRKHRRFEAYCCMICRSNFVTVVQALLHLKAIHRSTSKILIQDLDIFHNIEKAMEVPPVPLPWHIAKKYVDQDKTLDFSDFKKGDYEQNVNNYVIPPGATLTSAANDMTLEQLAGKNYHRTCLKIGYNEARFNKSYAAVAIMCSVNVILKIAVVIKQVP</sequence>
<dbReference type="OMA" id="DIFHNIE"/>
<dbReference type="HOGENOM" id="CLU_089338_0_0_1"/>
<dbReference type="GeneTree" id="ENSGT00390000014470"/>